<evidence type="ECO:0000313" key="2">
    <source>
        <dbReference type="EMBL" id="MBB4805744.1"/>
    </source>
</evidence>
<feature type="signal peptide" evidence="1">
    <location>
        <begin position="1"/>
        <end position="19"/>
    </location>
</feature>
<keyword evidence="3" id="KW-1185">Reference proteome</keyword>
<feature type="chain" id="PRO_5032390948" description="WG repeat protein" evidence="1">
    <location>
        <begin position="20"/>
        <end position="503"/>
    </location>
</feature>
<evidence type="ECO:0000313" key="3">
    <source>
        <dbReference type="Proteomes" id="UP000592180"/>
    </source>
</evidence>
<proteinExistence type="predicted"/>
<dbReference type="RefSeq" id="WP_184185429.1">
    <property type="nucleotide sequence ID" value="NZ_JACHLE010000001.1"/>
</dbReference>
<evidence type="ECO:0008006" key="4">
    <source>
        <dbReference type="Google" id="ProtNLM"/>
    </source>
</evidence>
<name>A0A840KD90_9FLAO</name>
<dbReference type="PANTHER" id="PTHR37841">
    <property type="entry name" value="GLR2918 PROTEIN"/>
    <property type="match status" value="1"/>
</dbReference>
<protein>
    <recommendedName>
        <fullName evidence="4">WG repeat protein</fullName>
    </recommendedName>
</protein>
<dbReference type="Pfam" id="PF14903">
    <property type="entry name" value="WG_beta_rep"/>
    <property type="match status" value="6"/>
</dbReference>
<dbReference type="Proteomes" id="UP000592180">
    <property type="component" value="Unassembled WGS sequence"/>
</dbReference>
<reference evidence="2 3" key="1">
    <citation type="submission" date="2020-08" db="EMBL/GenBank/DDBJ databases">
        <title>Functional genomics of gut bacteria from endangered species of beetles.</title>
        <authorList>
            <person name="Carlos-Shanley C."/>
        </authorList>
    </citation>
    <scope>NUCLEOTIDE SEQUENCE [LARGE SCALE GENOMIC DNA]</scope>
    <source>
        <strain evidence="2 3">S00151</strain>
    </source>
</reference>
<dbReference type="PANTHER" id="PTHR37841:SF1">
    <property type="entry name" value="DUF3298 DOMAIN-CONTAINING PROTEIN"/>
    <property type="match status" value="1"/>
</dbReference>
<dbReference type="SUPFAM" id="SSF69360">
    <property type="entry name" value="Cell wall binding repeat"/>
    <property type="match status" value="1"/>
</dbReference>
<dbReference type="AlphaFoldDB" id="A0A840KD90"/>
<organism evidence="2 3">
    <name type="scientific">Chryseobacterium defluvii</name>
    <dbReference type="NCBI Taxonomy" id="160396"/>
    <lineage>
        <taxon>Bacteria</taxon>
        <taxon>Pseudomonadati</taxon>
        <taxon>Bacteroidota</taxon>
        <taxon>Flavobacteriia</taxon>
        <taxon>Flavobacteriales</taxon>
        <taxon>Weeksellaceae</taxon>
        <taxon>Chryseobacterium group</taxon>
        <taxon>Chryseobacterium</taxon>
    </lineage>
</organism>
<dbReference type="EMBL" id="JACHLE010000001">
    <property type="protein sequence ID" value="MBB4805744.1"/>
    <property type="molecule type" value="Genomic_DNA"/>
</dbReference>
<keyword evidence="1" id="KW-0732">Signal</keyword>
<sequence>MKNNSIFFLLMIFCSLLSAQNKKTYLAKVELNGKYGYIDTSGKEVIPVIYDDAGSHNDSDGLVSWGNNLIPVNIGKYNPKIETPKLMVKGSETNGTTTSHSPSEIAQKEKEKGKWGYCNAQGILAIPAQFTDAGPFSEGRAAVKTGDKWGYIDTAGKIMIPAAYEEAGYFSEGLALAKKDGLYGYINTKGEEVLKFQYEYAYPFQNGYARVSQKHQSKDDRKNMINRTINKEGKMITPEKYDLGSDFSNDLAVFSLSDIEPHSMIKYGIINTKGEVLAPPVYNEISTYSEGMAKVMVYKRRKGDDERYPVHGYIDTQGKEIVKPSFAVAEDFHQGTAVVSLDDDLDNGWFKTGLIDKKGKTILDFKWMYLQRIGNTCLGVNSNWFRAASIATENKSIIDSKGKAANITINNSLNYLGENLFLSTNEEDEPIAIINLDQKTSTALHKTEGKKSECSQLGTIQFSEKCKDCEEWDARLHGLMDLKGNIIVDAKYDRISVFEPVDN</sequence>
<evidence type="ECO:0000256" key="1">
    <source>
        <dbReference type="SAM" id="SignalP"/>
    </source>
</evidence>
<gene>
    <name evidence="2" type="ORF">HNP38_001016</name>
</gene>
<accession>A0A840KD90</accession>
<comment type="caution">
    <text evidence="2">The sequence shown here is derived from an EMBL/GenBank/DDBJ whole genome shotgun (WGS) entry which is preliminary data.</text>
</comment>
<dbReference type="InterPro" id="IPR032774">
    <property type="entry name" value="WG_beta_rep"/>
</dbReference>